<dbReference type="RefSeq" id="WP_276827667.1">
    <property type="nucleotide sequence ID" value="NZ_DYVX01000057.1"/>
</dbReference>
<protein>
    <submittedName>
        <fullName evidence="1">Sulfide:quinone reductase</fullName>
    </submittedName>
</protein>
<reference evidence="1" key="2">
    <citation type="submission" date="2021-09" db="EMBL/GenBank/DDBJ databases">
        <authorList>
            <person name="Gilroy R."/>
        </authorList>
    </citation>
    <scope>NUCLEOTIDE SEQUENCE</scope>
    <source>
        <strain evidence="1">CHK55-1828</strain>
    </source>
</reference>
<accession>A0A921HWK1</accession>
<reference evidence="1" key="1">
    <citation type="journal article" date="2021" name="PeerJ">
        <title>Extensive microbial diversity within the chicken gut microbiome revealed by metagenomics and culture.</title>
        <authorList>
            <person name="Gilroy R."/>
            <person name="Ravi A."/>
            <person name="Getino M."/>
            <person name="Pursley I."/>
            <person name="Horton D.L."/>
            <person name="Alikhan N.F."/>
            <person name="Baker D."/>
            <person name="Gharbi K."/>
            <person name="Hall N."/>
            <person name="Watson M."/>
            <person name="Adriaenssens E.M."/>
            <person name="Foster-Nyarko E."/>
            <person name="Jarju S."/>
            <person name="Secka A."/>
            <person name="Antonio M."/>
            <person name="Oren A."/>
            <person name="Chaudhuri R.R."/>
            <person name="La Ragione R."/>
            <person name="Hildebrand F."/>
            <person name="Pallen M.J."/>
        </authorList>
    </citation>
    <scope>NUCLEOTIDE SEQUENCE</scope>
    <source>
        <strain evidence="1">CHK55-1828</strain>
    </source>
</reference>
<organism evidence="1 2">
    <name type="scientific">Mediterranea massiliensis</name>
    <dbReference type="NCBI Taxonomy" id="1841865"/>
    <lineage>
        <taxon>Bacteria</taxon>
        <taxon>Pseudomonadati</taxon>
        <taxon>Bacteroidota</taxon>
        <taxon>Bacteroidia</taxon>
        <taxon>Bacteroidales</taxon>
        <taxon>Bacteroidaceae</taxon>
        <taxon>Mediterranea</taxon>
    </lineage>
</organism>
<dbReference type="AlphaFoldDB" id="A0A921HWK1"/>
<gene>
    <name evidence="1" type="ORF">K8W02_07245</name>
</gene>
<dbReference type="EMBL" id="DYVX01000057">
    <property type="protein sequence ID" value="HJF92163.1"/>
    <property type="molecule type" value="Genomic_DNA"/>
</dbReference>
<evidence type="ECO:0000313" key="1">
    <source>
        <dbReference type="EMBL" id="HJF92163.1"/>
    </source>
</evidence>
<dbReference type="Proteomes" id="UP000717835">
    <property type="component" value="Unassembled WGS sequence"/>
</dbReference>
<proteinExistence type="predicted"/>
<evidence type="ECO:0000313" key="2">
    <source>
        <dbReference type="Proteomes" id="UP000717835"/>
    </source>
</evidence>
<comment type="caution">
    <text evidence="1">The sequence shown here is derived from an EMBL/GenBank/DDBJ whole genome shotgun (WGS) entry which is preliminary data.</text>
</comment>
<sequence>MDYYNDYQESAISKHDKEFAQMFENFVNGRMRSAEDTGMVLATAHRYLQQMFKVFIGFMRQLAHNYQKGYYDDRNEWASRLAAEAYITLVEKELVYDPDYKVTE</sequence>
<name>A0A921HWK1_9BACT</name>